<dbReference type="SMR" id="A0A0M5JD63"/>
<protein>
    <recommendedName>
        <fullName evidence="11">trypsin</fullName>
        <ecNumber evidence="11">3.4.21.4</ecNumber>
    </recommendedName>
</protein>
<dbReference type="InterPro" id="IPR050430">
    <property type="entry name" value="Peptidase_S1"/>
</dbReference>
<keyword evidence="7" id="KW-0720">Serine protease</keyword>
<evidence type="ECO:0000256" key="6">
    <source>
        <dbReference type="ARBA" id="ARBA00022801"/>
    </source>
</evidence>
<dbReference type="InterPro" id="IPR001254">
    <property type="entry name" value="Trypsin_dom"/>
</dbReference>
<dbReference type="InterPro" id="IPR043504">
    <property type="entry name" value="Peptidase_S1_PA_chymotrypsin"/>
</dbReference>
<keyword evidence="8" id="KW-0865">Zymogen</keyword>
<evidence type="ECO:0000256" key="4">
    <source>
        <dbReference type="ARBA" id="ARBA00022670"/>
    </source>
</evidence>
<dbReference type="STRING" id="30019.A0A0M5JD63"/>
<evidence type="ECO:0000256" key="1">
    <source>
        <dbReference type="ARBA" id="ARBA00004239"/>
    </source>
</evidence>
<dbReference type="Pfam" id="PF00089">
    <property type="entry name" value="Trypsin"/>
    <property type="match status" value="1"/>
</dbReference>
<evidence type="ECO:0000256" key="9">
    <source>
        <dbReference type="ARBA" id="ARBA00023157"/>
    </source>
</evidence>
<dbReference type="OrthoDB" id="10059102at2759"/>
<sequence length="274" mass="29812">MLMSQHSGVVVRRKASSVELRNSSSSSTKATTAAVLLVVEEEEEEDDENFHFLVTGGYRPEDYNALANSSKLKPRRVKVVAGSPRRLASAREGQELVASKIIPHPQYSKATMANDIGLIRLAHEFTIDSKVGLIPRMDRSPSPGLACTVVGWGSVIQYGPLPDELINANLTVLSDHTCMNIDDGYRPGMICANNPDDFEVDSCQGDSGGPMFCNDKVVGVVSWGQGCGTPNSAGFYSDVYYFKSFIDANVASAQLMPRLQLLLPLLYLLAKYLC</sequence>
<dbReference type="EMBL" id="CP012528">
    <property type="protein sequence ID" value="ALC48181.1"/>
    <property type="molecule type" value="Genomic_DNA"/>
</dbReference>
<dbReference type="InterPro" id="IPR009003">
    <property type="entry name" value="Peptidase_S1_PA"/>
</dbReference>
<keyword evidence="3" id="KW-0964">Secreted</keyword>
<dbReference type="OMA" id="GMICANN"/>
<comment type="similarity">
    <text evidence="2">Belongs to the peptidase S1 family.</text>
</comment>
<dbReference type="EC" id="3.4.21.4" evidence="11"/>
<evidence type="ECO:0000256" key="11">
    <source>
        <dbReference type="ARBA" id="ARBA00038868"/>
    </source>
</evidence>
<dbReference type="GO" id="GO:0006508">
    <property type="term" value="P:proteolysis"/>
    <property type="evidence" value="ECO:0007669"/>
    <property type="project" value="UniProtKB-KW"/>
</dbReference>
<accession>A0A0M5JD63</accession>
<dbReference type="PANTHER" id="PTHR24276">
    <property type="entry name" value="POLYSERASE-RELATED"/>
    <property type="match status" value="1"/>
</dbReference>
<proteinExistence type="inferred from homology"/>
<dbReference type="Gene3D" id="2.40.10.10">
    <property type="entry name" value="Trypsin-like serine proteases"/>
    <property type="match status" value="1"/>
</dbReference>
<feature type="domain" description="Peptidase S1" evidence="13">
    <location>
        <begin position="51"/>
        <end position="251"/>
    </location>
</feature>
<dbReference type="GO" id="GO:0005576">
    <property type="term" value="C:extracellular region"/>
    <property type="evidence" value="ECO:0007669"/>
    <property type="project" value="UniProtKB-SubCell"/>
</dbReference>
<dbReference type="GO" id="GO:0004252">
    <property type="term" value="F:serine-type endopeptidase activity"/>
    <property type="evidence" value="ECO:0007669"/>
    <property type="project" value="UniProtKB-EC"/>
</dbReference>
<keyword evidence="6" id="KW-0378">Hydrolase</keyword>
<dbReference type="Proteomes" id="UP000494163">
    <property type="component" value="Chromosome X"/>
</dbReference>
<evidence type="ECO:0000256" key="5">
    <source>
        <dbReference type="ARBA" id="ARBA00022729"/>
    </source>
</evidence>
<keyword evidence="4" id="KW-0645">Protease</keyword>
<gene>
    <name evidence="14" type="ORF">Dbus_chrXg37</name>
</gene>
<evidence type="ECO:0000313" key="15">
    <source>
        <dbReference type="Proteomes" id="UP000494163"/>
    </source>
</evidence>
<dbReference type="PANTHER" id="PTHR24276:SF91">
    <property type="entry name" value="AT26814P-RELATED"/>
    <property type="match status" value="1"/>
</dbReference>
<reference evidence="14 15" key="1">
    <citation type="submission" date="2015-08" db="EMBL/GenBank/DDBJ databases">
        <title>Ancestral chromatin configuration constrains chromatin evolution on differentiating sex chromosomes in Drosophila.</title>
        <authorList>
            <person name="Zhou Q."/>
            <person name="Bachtrog D."/>
        </authorList>
    </citation>
    <scope>NUCLEOTIDE SEQUENCE [LARGE SCALE GENOMIC DNA]</scope>
    <source>
        <tissue evidence="14">Whole larvae</tissue>
    </source>
</reference>
<dbReference type="InterPro" id="IPR001314">
    <property type="entry name" value="Peptidase_S1A"/>
</dbReference>
<dbReference type="PROSITE" id="PS00135">
    <property type="entry name" value="TRYPSIN_SER"/>
    <property type="match status" value="1"/>
</dbReference>
<dbReference type="CDD" id="cd00190">
    <property type="entry name" value="Tryp_SPc"/>
    <property type="match status" value="1"/>
</dbReference>
<keyword evidence="5" id="KW-0732">Signal</keyword>
<comment type="subcellular location">
    <subcellularLocation>
        <location evidence="1">Secreted</location>
        <location evidence="1">Extracellular space</location>
    </subcellularLocation>
</comment>
<dbReference type="FunFam" id="2.40.10.10:FF:000036">
    <property type="entry name" value="Trypsin beta"/>
    <property type="match status" value="1"/>
</dbReference>
<dbReference type="SUPFAM" id="SSF50494">
    <property type="entry name" value="Trypsin-like serine proteases"/>
    <property type="match status" value="1"/>
</dbReference>
<keyword evidence="15" id="KW-1185">Reference proteome</keyword>
<evidence type="ECO:0000256" key="8">
    <source>
        <dbReference type="ARBA" id="ARBA00023145"/>
    </source>
</evidence>
<dbReference type="AlphaFoldDB" id="A0A0M5JD63"/>
<evidence type="ECO:0000256" key="12">
    <source>
        <dbReference type="SAM" id="MobiDB-lite"/>
    </source>
</evidence>
<name>A0A0M5JD63_DROBS</name>
<evidence type="ECO:0000256" key="2">
    <source>
        <dbReference type="ARBA" id="ARBA00007664"/>
    </source>
</evidence>
<dbReference type="InterPro" id="IPR033116">
    <property type="entry name" value="TRYPSIN_SER"/>
</dbReference>
<organism evidence="14 15">
    <name type="scientific">Drosophila busckii</name>
    <name type="common">Fruit fly</name>
    <dbReference type="NCBI Taxonomy" id="30019"/>
    <lineage>
        <taxon>Eukaryota</taxon>
        <taxon>Metazoa</taxon>
        <taxon>Ecdysozoa</taxon>
        <taxon>Arthropoda</taxon>
        <taxon>Hexapoda</taxon>
        <taxon>Insecta</taxon>
        <taxon>Pterygota</taxon>
        <taxon>Neoptera</taxon>
        <taxon>Endopterygota</taxon>
        <taxon>Diptera</taxon>
        <taxon>Brachycera</taxon>
        <taxon>Muscomorpha</taxon>
        <taxon>Ephydroidea</taxon>
        <taxon>Drosophilidae</taxon>
        <taxon>Drosophila</taxon>
    </lineage>
</organism>
<evidence type="ECO:0000313" key="14">
    <source>
        <dbReference type="EMBL" id="ALC48181.1"/>
    </source>
</evidence>
<dbReference type="PROSITE" id="PS50240">
    <property type="entry name" value="TRYPSIN_DOM"/>
    <property type="match status" value="1"/>
</dbReference>
<evidence type="ECO:0000256" key="10">
    <source>
        <dbReference type="ARBA" id="ARBA00036320"/>
    </source>
</evidence>
<evidence type="ECO:0000259" key="13">
    <source>
        <dbReference type="PROSITE" id="PS50240"/>
    </source>
</evidence>
<comment type="catalytic activity">
    <reaction evidence="10">
        <text>Preferential cleavage: Arg-|-Xaa, Lys-|-Xaa.</text>
        <dbReference type="EC" id="3.4.21.4"/>
    </reaction>
</comment>
<evidence type="ECO:0000256" key="7">
    <source>
        <dbReference type="ARBA" id="ARBA00022825"/>
    </source>
</evidence>
<evidence type="ECO:0000256" key="3">
    <source>
        <dbReference type="ARBA" id="ARBA00022525"/>
    </source>
</evidence>
<dbReference type="PRINTS" id="PR00722">
    <property type="entry name" value="CHYMOTRYPSIN"/>
</dbReference>
<keyword evidence="9" id="KW-1015">Disulfide bond</keyword>
<feature type="region of interest" description="Disordered" evidence="12">
    <location>
        <begin position="1"/>
        <end position="25"/>
    </location>
</feature>
<dbReference type="SMART" id="SM00020">
    <property type="entry name" value="Tryp_SPc"/>
    <property type="match status" value="1"/>
</dbReference>